<sequence>MSLSAAPYPGARVAVRDATPADMPAIRAIYAHYVLNGLATFEEVPPSADEMAARREAVLAAGLPYLAAELDGRVVGYSYATAYRARSAYRFTIEDSVYVGYGLSGRGIGSALLAELIARCERGPWRQMLAVIGDSANAGSIALHRRLGFQPAGTLRAVGFKLGRWVDTVLMQRALGPGAGSTPGQGKSD</sequence>
<dbReference type="PANTHER" id="PTHR43072">
    <property type="entry name" value="N-ACETYLTRANSFERASE"/>
    <property type="match status" value="1"/>
</dbReference>
<dbReference type="CDD" id="cd04301">
    <property type="entry name" value="NAT_SF"/>
    <property type="match status" value="1"/>
</dbReference>
<dbReference type="SUPFAM" id="SSF55729">
    <property type="entry name" value="Acyl-CoA N-acyltransferases (Nat)"/>
    <property type="match status" value="1"/>
</dbReference>
<organism evidence="3 4">
    <name type="scientific">Pigmentiphaga soli</name>
    <dbReference type="NCBI Taxonomy" id="1007095"/>
    <lineage>
        <taxon>Bacteria</taxon>
        <taxon>Pseudomonadati</taxon>
        <taxon>Pseudomonadota</taxon>
        <taxon>Betaproteobacteria</taxon>
        <taxon>Burkholderiales</taxon>
        <taxon>Alcaligenaceae</taxon>
        <taxon>Pigmentiphaga</taxon>
    </lineage>
</organism>
<keyword evidence="1" id="KW-0786">Thiamine pyrophosphate</keyword>
<reference evidence="4" key="1">
    <citation type="journal article" date="2019" name="Int. J. Syst. Evol. Microbiol.">
        <title>The Global Catalogue of Microorganisms (GCM) 10K type strain sequencing project: providing services to taxonomists for standard genome sequencing and annotation.</title>
        <authorList>
            <consortium name="The Broad Institute Genomics Platform"/>
            <consortium name="The Broad Institute Genome Sequencing Center for Infectious Disease"/>
            <person name="Wu L."/>
            <person name="Ma J."/>
        </authorList>
    </citation>
    <scope>NUCLEOTIDE SEQUENCE [LARGE SCALE GENOMIC DNA]</scope>
    <source>
        <strain evidence="4">JCM 17666</strain>
    </source>
</reference>
<dbReference type="InterPro" id="IPR000182">
    <property type="entry name" value="GNAT_dom"/>
</dbReference>
<gene>
    <name evidence="3" type="ORF">GCM10023144_42370</name>
</gene>
<evidence type="ECO:0000259" key="2">
    <source>
        <dbReference type="PROSITE" id="PS51186"/>
    </source>
</evidence>
<dbReference type="PROSITE" id="PS00187">
    <property type="entry name" value="TPP_ENZYMES"/>
    <property type="match status" value="1"/>
</dbReference>
<evidence type="ECO:0000313" key="3">
    <source>
        <dbReference type="EMBL" id="GAA4341473.1"/>
    </source>
</evidence>
<dbReference type="RefSeq" id="WP_345251909.1">
    <property type="nucleotide sequence ID" value="NZ_BAABFO010000029.1"/>
</dbReference>
<dbReference type="Pfam" id="PF13420">
    <property type="entry name" value="Acetyltransf_4"/>
    <property type="match status" value="1"/>
</dbReference>
<dbReference type="InterPro" id="IPR016181">
    <property type="entry name" value="Acyl_CoA_acyltransferase"/>
</dbReference>
<evidence type="ECO:0000313" key="4">
    <source>
        <dbReference type="Proteomes" id="UP001501671"/>
    </source>
</evidence>
<accession>A0ABP8HMW2</accession>
<name>A0ABP8HMW2_9BURK</name>
<dbReference type="InterPro" id="IPR000399">
    <property type="entry name" value="TPP-bd_CS"/>
</dbReference>
<dbReference type="EMBL" id="BAABFO010000029">
    <property type="protein sequence ID" value="GAA4341473.1"/>
    <property type="molecule type" value="Genomic_DNA"/>
</dbReference>
<proteinExistence type="predicted"/>
<feature type="domain" description="N-acetyltransferase" evidence="2">
    <location>
        <begin position="13"/>
        <end position="176"/>
    </location>
</feature>
<dbReference type="PROSITE" id="PS51186">
    <property type="entry name" value="GNAT"/>
    <property type="match status" value="1"/>
</dbReference>
<protein>
    <submittedName>
        <fullName evidence="3">GNAT family N-acetyltransferase</fullName>
    </submittedName>
</protein>
<evidence type="ECO:0000256" key="1">
    <source>
        <dbReference type="ARBA" id="ARBA00023052"/>
    </source>
</evidence>
<comment type="caution">
    <text evidence="3">The sequence shown here is derived from an EMBL/GenBank/DDBJ whole genome shotgun (WGS) entry which is preliminary data.</text>
</comment>
<keyword evidence="4" id="KW-1185">Reference proteome</keyword>
<dbReference type="Proteomes" id="UP001501671">
    <property type="component" value="Unassembled WGS sequence"/>
</dbReference>
<dbReference type="PANTHER" id="PTHR43072:SF8">
    <property type="entry name" value="ACYLTRANSFERASE FABY-RELATED"/>
    <property type="match status" value="1"/>
</dbReference>
<dbReference type="Gene3D" id="3.40.630.30">
    <property type="match status" value="1"/>
</dbReference>